<reference evidence="2 3" key="1">
    <citation type="submission" date="2021-06" db="EMBL/GenBank/DDBJ databases">
        <authorList>
            <person name="Sun Q."/>
            <person name="Li D."/>
        </authorList>
    </citation>
    <scope>NUCLEOTIDE SEQUENCE [LARGE SCALE GENOMIC DNA]</scope>
    <source>
        <strain evidence="2 3">MSJd-7</strain>
    </source>
</reference>
<dbReference type="Proteomes" id="UP000783588">
    <property type="component" value="Unassembled WGS sequence"/>
</dbReference>
<gene>
    <name evidence="2" type="ORF">KQI75_11990</name>
</gene>
<evidence type="ECO:0000313" key="3">
    <source>
        <dbReference type="Proteomes" id="UP000783588"/>
    </source>
</evidence>
<dbReference type="RefSeq" id="WP_216471041.1">
    <property type="nucleotide sequence ID" value="NZ_JAHLQI010000007.1"/>
</dbReference>
<comment type="caution">
    <text evidence="2">The sequence shown here is derived from an EMBL/GenBank/DDBJ whole genome shotgun (WGS) entry which is preliminary data.</text>
</comment>
<organism evidence="2 3">
    <name type="scientific">Butyricicoccus intestinisimiae</name>
    <dbReference type="NCBI Taxonomy" id="2841509"/>
    <lineage>
        <taxon>Bacteria</taxon>
        <taxon>Bacillati</taxon>
        <taxon>Bacillota</taxon>
        <taxon>Clostridia</taxon>
        <taxon>Eubacteriales</taxon>
        <taxon>Butyricicoccaceae</taxon>
        <taxon>Butyricicoccus</taxon>
    </lineage>
</organism>
<evidence type="ECO:0000313" key="2">
    <source>
        <dbReference type="EMBL" id="MBU5491329.1"/>
    </source>
</evidence>
<accession>A0ABS6EUG6</accession>
<keyword evidence="1" id="KW-0472">Membrane</keyword>
<keyword evidence="3" id="KW-1185">Reference proteome</keyword>
<keyword evidence="1" id="KW-0812">Transmembrane</keyword>
<evidence type="ECO:0000256" key="1">
    <source>
        <dbReference type="SAM" id="Phobius"/>
    </source>
</evidence>
<feature type="transmembrane region" description="Helical" evidence="1">
    <location>
        <begin position="21"/>
        <end position="54"/>
    </location>
</feature>
<keyword evidence="1" id="KW-1133">Transmembrane helix</keyword>
<dbReference type="EMBL" id="JAHLQI010000007">
    <property type="protein sequence ID" value="MBU5491329.1"/>
    <property type="molecule type" value="Genomic_DNA"/>
</dbReference>
<sequence length="92" mass="10118">MKNKKEHTFRRKVSLKTKVSTLFYILLFATIVIASVVSLIFATVTTASVVLSFIPNVIFSYLVGITAGIVFGILIFNFLTFVTGLILIAMGK</sequence>
<protein>
    <submittedName>
        <fullName evidence="2">Uncharacterized protein</fullName>
    </submittedName>
</protein>
<feature type="transmembrane region" description="Helical" evidence="1">
    <location>
        <begin position="60"/>
        <end position="89"/>
    </location>
</feature>
<name>A0ABS6EUG6_9FIRM</name>
<proteinExistence type="predicted"/>